<dbReference type="EMBL" id="SWJQ01000038">
    <property type="protein sequence ID" value="TRZ24832.1"/>
    <property type="molecule type" value="Genomic_DNA"/>
</dbReference>
<reference evidence="1" key="1">
    <citation type="submission" date="2019-04" db="EMBL/GenBank/DDBJ databases">
        <title>Genome assembly of Zosterops borbonicus 15179.</title>
        <authorList>
            <person name="Leroy T."/>
            <person name="Anselmetti Y."/>
            <person name="Tilak M.-K."/>
            <person name="Nabholz B."/>
        </authorList>
    </citation>
    <scope>NUCLEOTIDE SEQUENCE</scope>
    <source>
        <strain evidence="1">HGM_15179</strain>
        <tissue evidence="1">Muscle</tissue>
    </source>
</reference>
<protein>
    <submittedName>
        <fullName evidence="1">Uncharacterized protein</fullName>
    </submittedName>
</protein>
<keyword evidence="2" id="KW-1185">Reference proteome</keyword>
<evidence type="ECO:0000313" key="2">
    <source>
        <dbReference type="Proteomes" id="UP000796761"/>
    </source>
</evidence>
<name>A0A8K1GVI9_9PASS</name>
<gene>
    <name evidence="1" type="ORF">HGM15179_002250</name>
</gene>
<evidence type="ECO:0000313" key="1">
    <source>
        <dbReference type="EMBL" id="TRZ24832.1"/>
    </source>
</evidence>
<comment type="caution">
    <text evidence="1">The sequence shown here is derived from an EMBL/GenBank/DDBJ whole genome shotgun (WGS) entry which is preliminary data.</text>
</comment>
<dbReference type="Proteomes" id="UP000796761">
    <property type="component" value="Unassembled WGS sequence"/>
</dbReference>
<organism evidence="1 2">
    <name type="scientific">Zosterops borbonicus</name>
    <dbReference type="NCBI Taxonomy" id="364589"/>
    <lineage>
        <taxon>Eukaryota</taxon>
        <taxon>Metazoa</taxon>
        <taxon>Chordata</taxon>
        <taxon>Craniata</taxon>
        <taxon>Vertebrata</taxon>
        <taxon>Euteleostomi</taxon>
        <taxon>Archelosauria</taxon>
        <taxon>Archosauria</taxon>
        <taxon>Dinosauria</taxon>
        <taxon>Saurischia</taxon>
        <taxon>Theropoda</taxon>
        <taxon>Coelurosauria</taxon>
        <taxon>Aves</taxon>
        <taxon>Neognathae</taxon>
        <taxon>Neoaves</taxon>
        <taxon>Telluraves</taxon>
        <taxon>Australaves</taxon>
        <taxon>Passeriformes</taxon>
        <taxon>Sylvioidea</taxon>
        <taxon>Zosteropidae</taxon>
        <taxon>Zosterops</taxon>
    </lineage>
</organism>
<sequence>MHPVNASWFISSSDLDGLGQQAKANGVRFSKAKSQVLHLGHNNPCSATGWGKSGWKVAHQKRSWGSWFTTEHDPACAWVAKKSSAFLACIKNNAASRTWEVIVHLYSALVKIHLKSCAQFWALYCKKGSGACLEKATKMVKGLENKFCEKQLRELGVFSLKERMLKEDLFAFYNCLKGGCSQLGVGLFSQAIHNRTRGHGLKLCQGRFQLDIRNNFL</sequence>
<accession>A0A8K1GVI9</accession>
<dbReference type="AlphaFoldDB" id="A0A8K1GVI9"/>
<dbReference type="OrthoDB" id="10321168at2759"/>
<proteinExistence type="predicted"/>
<dbReference type="PANTHER" id="PTHR33332">
    <property type="entry name" value="REVERSE TRANSCRIPTASE DOMAIN-CONTAINING PROTEIN"/>
    <property type="match status" value="1"/>
</dbReference>